<dbReference type="Pfam" id="PF00497">
    <property type="entry name" value="SBP_bac_3"/>
    <property type="match status" value="1"/>
</dbReference>
<feature type="domain" description="Solute-binding protein family 3/N-terminal" evidence="3">
    <location>
        <begin position="59"/>
        <end position="289"/>
    </location>
</feature>
<evidence type="ECO:0000313" key="4">
    <source>
        <dbReference type="EMBL" id="NML74976.1"/>
    </source>
</evidence>
<dbReference type="PANTHER" id="PTHR35936:SF35">
    <property type="entry name" value="L-CYSTINE-BINDING PROTEIN TCYJ"/>
    <property type="match status" value="1"/>
</dbReference>
<dbReference type="PANTHER" id="PTHR35936">
    <property type="entry name" value="MEMBRANE-BOUND LYTIC MUREIN TRANSGLYCOSYLASE F"/>
    <property type="match status" value="1"/>
</dbReference>
<keyword evidence="5" id="KW-1185">Reference proteome</keyword>
<sequence length="291" mass="31974">MIRILVSSLHFRGLRALVVTACAFLACFSGERPSLAGDLPVLFDARERLSRPDLSGLLRLRFLTTTDFPPFNFTDQTGRLSGFHIDLARAICAELGIEAKCQIQALPFADLEKALEADQGDAVLAGIAVSEDLRRRFAFSRPFMMLPARFARSRQAEIKGDNVQGLDGRRVGVVSGTAHEAMLKAYFPAIETAGFEDRNKMLEALKAKTIEAVFADSLQLSFWVSGEASAACCSLLGDAYVSERFLGEGLTIMARHDDTTLVAAFDSALAALSRNGRLQEIYLRYFPYGLY</sequence>
<dbReference type="SUPFAM" id="SSF53850">
    <property type="entry name" value="Periplasmic binding protein-like II"/>
    <property type="match status" value="1"/>
</dbReference>
<organism evidence="4 5">
    <name type="scientific">Rhizobium terricola</name>
    <dbReference type="NCBI Taxonomy" id="2728849"/>
    <lineage>
        <taxon>Bacteria</taxon>
        <taxon>Pseudomonadati</taxon>
        <taxon>Pseudomonadota</taxon>
        <taxon>Alphaproteobacteria</taxon>
        <taxon>Hyphomicrobiales</taxon>
        <taxon>Rhizobiaceae</taxon>
        <taxon>Rhizobium/Agrobacterium group</taxon>
        <taxon>Rhizobium</taxon>
    </lineage>
</organism>
<name>A0A7Y0AWZ8_9HYPH</name>
<reference evidence="4 5" key="1">
    <citation type="submission" date="2020-04" db="EMBL/GenBank/DDBJ databases">
        <title>Rhizobium sp. S-51 isolated from soil.</title>
        <authorList>
            <person name="Dahal R.H."/>
        </authorList>
    </citation>
    <scope>NUCLEOTIDE SEQUENCE [LARGE SCALE GENOMIC DNA]</scope>
    <source>
        <strain evidence="4 5">S-51</strain>
    </source>
</reference>
<accession>A0A7Y0AWZ8</accession>
<evidence type="ECO:0000259" key="3">
    <source>
        <dbReference type="SMART" id="SM00062"/>
    </source>
</evidence>
<dbReference type="PROSITE" id="PS51257">
    <property type="entry name" value="PROKAR_LIPOPROTEIN"/>
    <property type="match status" value="1"/>
</dbReference>
<dbReference type="EMBL" id="JABBGK010000002">
    <property type="protein sequence ID" value="NML74976.1"/>
    <property type="molecule type" value="Genomic_DNA"/>
</dbReference>
<evidence type="ECO:0000256" key="2">
    <source>
        <dbReference type="ARBA" id="ARBA00022729"/>
    </source>
</evidence>
<keyword evidence="2" id="KW-0732">Signal</keyword>
<dbReference type="AlphaFoldDB" id="A0A7Y0AWZ8"/>
<gene>
    <name evidence="4" type="ORF">HHL25_12650</name>
</gene>
<dbReference type="Proteomes" id="UP000541470">
    <property type="component" value="Unassembled WGS sequence"/>
</dbReference>
<dbReference type="Gene3D" id="3.40.190.10">
    <property type="entry name" value="Periplasmic binding protein-like II"/>
    <property type="match status" value="2"/>
</dbReference>
<evidence type="ECO:0000313" key="5">
    <source>
        <dbReference type="Proteomes" id="UP000541470"/>
    </source>
</evidence>
<comment type="caution">
    <text evidence="4">The sequence shown here is derived from an EMBL/GenBank/DDBJ whole genome shotgun (WGS) entry which is preliminary data.</text>
</comment>
<evidence type="ECO:0000256" key="1">
    <source>
        <dbReference type="ARBA" id="ARBA00004418"/>
    </source>
</evidence>
<comment type="subcellular location">
    <subcellularLocation>
        <location evidence="1">Periplasm</location>
    </subcellularLocation>
</comment>
<dbReference type="RefSeq" id="WP_169591050.1">
    <property type="nucleotide sequence ID" value="NZ_JABBGK010000002.1"/>
</dbReference>
<protein>
    <submittedName>
        <fullName evidence="4">Transporter substrate-binding domain-containing protein</fullName>
    </submittedName>
</protein>
<proteinExistence type="predicted"/>
<dbReference type="InterPro" id="IPR001638">
    <property type="entry name" value="Solute-binding_3/MltF_N"/>
</dbReference>
<dbReference type="GO" id="GO:0042597">
    <property type="term" value="C:periplasmic space"/>
    <property type="evidence" value="ECO:0007669"/>
    <property type="project" value="UniProtKB-SubCell"/>
</dbReference>
<dbReference type="SMART" id="SM00062">
    <property type="entry name" value="PBPb"/>
    <property type="match status" value="1"/>
</dbReference>